<protein>
    <recommendedName>
        <fullName evidence="3">ATP-grasp domain-containing protein</fullName>
    </recommendedName>
</protein>
<accession>A0A9D9GSP9</accession>
<reference evidence="1" key="1">
    <citation type="submission" date="2020-10" db="EMBL/GenBank/DDBJ databases">
        <authorList>
            <person name="Gilroy R."/>
        </authorList>
    </citation>
    <scope>NUCLEOTIDE SEQUENCE</scope>
    <source>
        <strain evidence="1">17213</strain>
    </source>
</reference>
<sequence length="192" mass="21235">MHNSALPSNEVTGYVLALGAGRTQYPFILDALRYGASLIVVDMRFCTEIKELEAQSGGRLILIKEDLKEPERIISKLSGCQICALLPVPLGRLLATAGRMVDHFALQGAGFEVIDLVTDKIRLHKFMQEHAADGINCAELYEKGQEPHYPCIAKQRFGSGSCGISFIKDKNARTEFEKGLTGQMQLKLENCY</sequence>
<evidence type="ECO:0000313" key="1">
    <source>
        <dbReference type="EMBL" id="MBO8415059.1"/>
    </source>
</evidence>
<comment type="caution">
    <text evidence="1">The sequence shown here is derived from an EMBL/GenBank/DDBJ whole genome shotgun (WGS) entry which is preliminary data.</text>
</comment>
<feature type="non-terminal residue" evidence="1">
    <location>
        <position position="192"/>
    </location>
</feature>
<proteinExistence type="predicted"/>
<dbReference type="AlphaFoldDB" id="A0A9D9GSP9"/>
<dbReference type="EMBL" id="JADINH010000026">
    <property type="protein sequence ID" value="MBO8415059.1"/>
    <property type="molecule type" value="Genomic_DNA"/>
</dbReference>
<gene>
    <name evidence="1" type="ORF">IAB19_01595</name>
</gene>
<organism evidence="1 2">
    <name type="scientific">Candidatus Avisuccinivibrio stercorigallinarum</name>
    <dbReference type="NCBI Taxonomy" id="2840704"/>
    <lineage>
        <taxon>Bacteria</taxon>
        <taxon>Pseudomonadati</taxon>
        <taxon>Pseudomonadota</taxon>
        <taxon>Gammaproteobacteria</taxon>
        <taxon>Aeromonadales</taxon>
        <taxon>Succinivibrionaceae</taxon>
        <taxon>Succinivibrionaceae incertae sedis</taxon>
        <taxon>Candidatus Avisuccinivibrio</taxon>
    </lineage>
</organism>
<dbReference type="Gene3D" id="3.40.50.20">
    <property type="match status" value="1"/>
</dbReference>
<dbReference type="SUPFAM" id="SSF56059">
    <property type="entry name" value="Glutathione synthetase ATP-binding domain-like"/>
    <property type="match status" value="1"/>
</dbReference>
<evidence type="ECO:0008006" key="3">
    <source>
        <dbReference type="Google" id="ProtNLM"/>
    </source>
</evidence>
<evidence type="ECO:0000313" key="2">
    <source>
        <dbReference type="Proteomes" id="UP000823631"/>
    </source>
</evidence>
<name>A0A9D9GSP9_9GAMM</name>
<reference evidence="1" key="2">
    <citation type="journal article" date="2021" name="PeerJ">
        <title>Extensive microbial diversity within the chicken gut microbiome revealed by metagenomics and culture.</title>
        <authorList>
            <person name="Gilroy R."/>
            <person name="Ravi A."/>
            <person name="Getino M."/>
            <person name="Pursley I."/>
            <person name="Horton D.L."/>
            <person name="Alikhan N.F."/>
            <person name="Baker D."/>
            <person name="Gharbi K."/>
            <person name="Hall N."/>
            <person name="Watson M."/>
            <person name="Adriaenssens E.M."/>
            <person name="Foster-Nyarko E."/>
            <person name="Jarju S."/>
            <person name="Secka A."/>
            <person name="Antonio M."/>
            <person name="Oren A."/>
            <person name="Chaudhuri R.R."/>
            <person name="La Ragione R."/>
            <person name="Hildebrand F."/>
            <person name="Pallen M.J."/>
        </authorList>
    </citation>
    <scope>NUCLEOTIDE SEQUENCE</scope>
    <source>
        <strain evidence="1">17213</strain>
    </source>
</reference>
<dbReference type="Proteomes" id="UP000823631">
    <property type="component" value="Unassembled WGS sequence"/>
</dbReference>